<evidence type="ECO:0000256" key="1">
    <source>
        <dbReference type="SAM" id="Phobius"/>
    </source>
</evidence>
<keyword evidence="1" id="KW-0472">Membrane</keyword>
<name>A0A1G2MM14_9BACT</name>
<gene>
    <name evidence="2" type="ORF">A3C72_02915</name>
</gene>
<feature type="transmembrane region" description="Helical" evidence="1">
    <location>
        <begin position="91"/>
        <end position="117"/>
    </location>
</feature>
<keyword evidence="1" id="KW-0812">Transmembrane</keyword>
<keyword evidence="1" id="KW-1133">Transmembrane helix</keyword>
<organism evidence="2 3">
    <name type="scientific">Candidatus Taylorbacteria bacterium RIFCSPHIGHO2_02_FULL_43_32b</name>
    <dbReference type="NCBI Taxonomy" id="1802306"/>
    <lineage>
        <taxon>Bacteria</taxon>
        <taxon>Candidatus Tayloriibacteriota</taxon>
    </lineage>
</organism>
<comment type="caution">
    <text evidence="2">The sequence shown here is derived from an EMBL/GenBank/DDBJ whole genome shotgun (WGS) entry which is preliminary data.</text>
</comment>
<evidence type="ECO:0000313" key="3">
    <source>
        <dbReference type="Proteomes" id="UP000177130"/>
    </source>
</evidence>
<dbReference type="AlphaFoldDB" id="A0A1G2MM14"/>
<dbReference type="Proteomes" id="UP000177130">
    <property type="component" value="Unassembled WGS sequence"/>
</dbReference>
<dbReference type="STRING" id="1802306.A3C72_02915"/>
<sequence>MEKNAPKQKVSHNFRQNEVGDKSNRAEPKLLPVVWAMLFTAMIIVDLLQVALDAVVIGFLANILIDVVVGPSLALFFYLRGMLDKKLTISLILGFALDWLSLGILPTWTADIAYAWLVTDGSKTIGKVAGAEETAKKISSKLLKK</sequence>
<protein>
    <submittedName>
        <fullName evidence="2">Uncharacterized protein</fullName>
    </submittedName>
</protein>
<reference evidence="2 3" key="1">
    <citation type="journal article" date="2016" name="Nat. Commun.">
        <title>Thousands of microbial genomes shed light on interconnected biogeochemical processes in an aquifer system.</title>
        <authorList>
            <person name="Anantharaman K."/>
            <person name="Brown C.T."/>
            <person name="Hug L.A."/>
            <person name="Sharon I."/>
            <person name="Castelle C.J."/>
            <person name="Probst A.J."/>
            <person name="Thomas B.C."/>
            <person name="Singh A."/>
            <person name="Wilkins M.J."/>
            <person name="Karaoz U."/>
            <person name="Brodie E.L."/>
            <person name="Williams K.H."/>
            <person name="Hubbard S.S."/>
            <person name="Banfield J.F."/>
        </authorList>
    </citation>
    <scope>NUCLEOTIDE SEQUENCE [LARGE SCALE GENOMIC DNA]</scope>
</reference>
<evidence type="ECO:0000313" key="2">
    <source>
        <dbReference type="EMBL" id="OHA24061.1"/>
    </source>
</evidence>
<feature type="transmembrane region" description="Helical" evidence="1">
    <location>
        <begin position="30"/>
        <end position="48"/>
    </location>
</feature>
<dbReference type="EMBL" id="MHRK01000019">
    <property type="protein sequence ID" value="OHA24061.1"/>
    <property type="molecule type" value="Genomic_DNA"/>
</dbReference>
<feature type="transmembrane region" description="Helical" evidence="1">
    <location>
        <begin position="54"/>
        <end position="79"/>
    </location>
</feature>
<accession>A0A1G2MM14</accession>
<proteinExistence type="predicted"/>